<reference evidence="1" key="1">
    <citation type="journal article" date="2015" name="Nature">
        <title>Complex archaea that bridge the gap between prokaryotes and eukaryotes.</title>
        <authorList>
            <person name="Spang A."/>
            <person name="Saw J.H."/>
            <person name="Jorgensen S.L."/>
            <person name="Zaremba-Niedzwiedzka K."/>
            <person name="Martijn J."/>
            <person name="Lind A.E."/>
            <person name="van Eijk R."/>
            <person name="Schleper C."/>
            <person name="Guy L."/>
            <person name="Ettema T.J."/>
        </authorList>
    </citation>
    <scope>NUCLEOTIDE SEQUENCE</scope>
</reference>
<protein>
    <submittedName>
        <fullName evidence="1">Uncharacterized protein</fullName>
    </submittedName>
</protein>
<dbReference type="EMBL" id="LAZR01027717">
    <property type="protein sequence ID" value="KKL64858.1"/>
    <property type="molecule type" value="Genomic_DNA"/>
</dbReference>
<proteinExistence type="predicted"/>
<accession>A0A0F9DSP8</accession>
<gene>
    <name evidence="1" type="ORF">LCGC14_2160780</name>
</gene>
<name>A0A0F9DSP8_9ZZZZ</name>
<organism evidence="1">
    <name type="scientific">marine sediment metagenome</name>
    <dbReference type="NCBI Taxonomy" id="412755"/>
    <lineage>
        <taxon>unclassified sequences</taxon>
        <taxon>metagenomes</taxon>
        <taxon>ecological metagenomes</taxon>
    </lineage>
</organism>
<dbReference type="AlphaFoldDB" id="A0A0F9DSP8"/>
<comment type="caution">
    <text evidence="1">The sequence shown here is derived from an EMBL/GenBank/DDBJ whole genome shotgun (WGS) entry which is preliminary data.</text>
</comment>
<evidence type="ECO:0000313" key="1">
    <source>
        <dbReference type="EMBL" id="KKL64858.1"/>
    </source>
</evidence>
<sequence length="94" mass="10167">MTTDGVIAGTVAALSLISINCVSTNITEMCRKIGASHSAVMVQIRNKILPILNISGFTTLAESKRLITRELLGMVVGLQDLPDYPHGSKRKSIW</sequence>